<dbReference type="EnsemblMetazoa" id="PPA44716.1">
    <property type="protein sequence ID" value="PPA44716.1"/>
    <property type="gene ID" value="WBGene00283085"/>
</dbReference>
<accession>A0A8R1Z6D5</accession>
<proteinExistence type="predicted"/>
<keyword evidence="2" id="KW-1185">Reference proteome</keyword>
<evidence type="ECO:0000313" key="1">
    <source>
        <dbReference type="EnsemblMetazoa" id="PPA44716.1"/>
    </source>
</evidence>
<protein>
    <submittedName>
        <fullName evidence="1">Uncharacterized protein</fullName>
    </submittedName>
</protein>
<reference evidence="1" key="2">
    <citation type="submission" date="2022-06" db="UniProtKB">
        <authorList>
            <consortium name="EnsemblMetazoa"/>
        </authorList>
    </citation>
    <scope>IDENTIFICATION</scope>
    <source>
        <strain evidence="1">PS312</strain>
    </source>
</reference>
<dbReference type="Proteomes" id="UP000005239">
    <property type="component" value="Unassembled WGS sequence"/>
</dbReference>
<reference evidence="2" key="1">
    <citation type="journal article" date="2008" name="Nat. Genet.">
        <title>The Pristionchus pacificus genome provides a unique perspective on nematode lifestyle and parasitism.</title>
        <authorList>
            <person name="Dieterich C."/>
            <person name="Clifton S.W."/>
            <person name="Schuster L.N."/>
            <person name="Chinwalla A."/>
            <person name="Delehaunty K."/>
            <person name="Dinkelacker I."/>
            <person name="Fulton L."/>
            <person name="Fulton R."/>
            <person name="Godfrey J."/>
            <person name="Minx P."/>
            <person name="Mitreva M."/>
            <person name="Roeseler W."/>
            <person name="Tian H."/>
            <person name="Witte H."/>
            <person name="Yang S.P."/>
            <person name="Wilson R.K."/>
            <person name="Sommer R.J."/>
        </authorList>
    </citation>
    <scope>NUCLEOTIDE SEQUENCE [LARGE SCALE GENOMIC DNA]</scope>
    <source>
        <strain evidence="2">PS312</strain>
    </source>
</reference>
<sequence>MITDTLTPIATSLAETFLDSKYEGDNSRNANEAPNVYDFAAAEVSKYQVIRMPQPGQLMTAHIDASCASEQMRMSEICIVLKHMAVRRQGIPGPSSKSSGMSLQASTEPCFAQTSVKSVVKLNSCWQMTKLVLHGLKG</sequence>
<gene>
    <name evidence="1" type="primary">WBGene00283085</name>
</gene>
<dbReference type="AlphaFoldDB" id="A0A2A6CHQ0"/>
<evidence type="ECO:0000313" key="2">
    <source>
        <dbReference type="Proteomes" id="UP000005239"/>
    </source>
</evidence>
<organism evidence="1 2">
    <name type="scientific">Pristionchus pacificus</name>
    <name type="common">Parasitic nematode worm</name>
    <dbReference type="NCBI Taxonomy" id="54126"/>
    <lineage>
        <taxon>Eukaryota</taxon>
        <taxon>Metazoa</taxon>
        <taxon>Ecdysozoa</taxon>
        <taxon>Nematoda</taxon>
        <taxon>Chromadorea</taxon>
        <taxon>Rhabditida</taxon>
        <taxon>Rhabditina</taxon>
        <taxon>Diplogasteromorpha</taxon>
        <taxon>Diplogasteroidea</taxon>
        <taxon>Neodiplogasteridae</taxon>
        <taxon>Pristionchus</taxon>
    </lineage>
</organism>
<accession>A0A2A6CHQ0</accession>
<name>A0A2A6CHQ0_PRIPA</name>